<gene>
    <name evidence="4" type="ORF">FLACHUCJ7_03155</name>
</gene>
<dbReference type="Pfam" id="PF00072">
    <property type="entry name" value="Response_reg"/>
    <property type="match status" value="1"/>
</dbReference>
<keyword evidence="1" id="KW-0597">Phosphoprotein</keyword>
<dbReference type="PANTHER" id="PTHR37299">
    <property type="entry name" value="TRANSCRIPTIONAL REGULATOR-RELATED"/>
    <property type="match status" value="1"/>
</dbReference>
<reference evidence="4 5" key="1">
    <citation type="submission" date="2020-06" db="EMBL/GenBank/DDBJ databases">
        <authorList>
            <person name="Criscuolo A."/>
        </authorList>
    </citation>
    <scope>NUCLEOTIDE SEQUENCE [LARGE SCALE GENOMIC DNA]</scope>
    <source>
        <strain evidence="5">CIP 110025</strain>
    </source>
</reference>
<dbReference type="PANTHER" id="PTHR37299:SF1">
    <property type="entry name" value="STAGE 0 SPORULATION PROTEIN A HOMOLOG"/>
    <property type="match status" value="1"/>
</dbReference>
<organism evidence="4 5">
    <name type="scientific">Flavobacterium chungangense</name>
    <dbReference type="NCBI Taxonomy" id="554283"/>
    <lineage>
        <taxon>Bacteria</taxon>
        <taxon>Pseudomonadati</taxon>
        <taxon>Bacteroidota</taxon>
        <taxon>Flavobacteriia</taxon>
        <taxon>Flavobacteriales</taxon>
        <taxon>Flavobacteriaceae</taxon>
        <taxon>Flavobacterium</taxon>
    </lineage>
</organism>
<evidence type="ECO:0000313" key="5">
    <source>
        <dbReference type="Proteomes" id="UP000556700"/>
    </source>
</evidence>
<evidence type="ECO:0000259" key="2">
    <source>
        <dbReference type="PROSITE" id="PS50110"/>
    </source>
</evidence>
<dbReference type="PROSITE" id="PS50110">
    <property type="entry name" value="RESPONSE_REGULATORY"/>
    <property type="match status" value="1"/>
</dbReference>
<dbReference type="GO" id="GO:0000156">
    <property type="term" value="F:phosphorelay response regulator activity"/>
    <property type="evidence" value="ECO:0007669"/>
    <property type="project" value="InterPro"/>
</dbReference>
<dbReference type="PROSITE" id="PS50930">
    <property type="entry name" value="HTH_LYTTR"/>
    <property type="match status" value="1"/>
</dbReference>
<dbReference type="AlphaFoldDB" id="A0A6V6Z5K9"/>
<evidence type="ECO:0000256" key="1">
    <source>
        <dbReference type="PROSITE-ProRule" id="PRU00169"/>
    </source>
</evidence>
<comment type="caution">
    <text evidence="4">The sequence shown here is derived from an EMBL/GenBank/DDBJ whole genome shotgun (WGS) entry which is preliminary data.</text>
</comment>
<dbReference type="GO" id="GO:0003677">
    <property type="term" value="F:DNA binding"/>
    <property type="evidence" value="ECO:0007669"/>
    <property type="project" value="UniProtKB-KW"/>
</dbReference>
<name>A0A6V6Z5K9_9FLAO</name>
<dbReference type="Gene3D" id="2.40.50.1020">
    <property type="entry name" value="LytTr DNA-binding domain"/>
    <property type="match status" value="1"/>
</dbReference>
<dbReference type="InterPro" id="IPR011006">
    <property type="entry name" value="CheY-like_superfamily"/>
</dbReference>
<dbReference type="Pfam" id="PF04397">
    <property type="entry name" value="LytTR"/>
    <property type="match status" value="1"/>
</dbReference>
<dbReference type="SMART" id="SM00448">
    <property type="entry name" value="REC"/>
    <property type="match status" value="1"/>
</dbReference>
<evidence type="ECO:0000259" key="3">
    <source>
        <dbReference type="PROSITE" id="PS50930"/>
    </source>
</evidence>
<sequence length="236" mass="27564">MMKETKKCIIVDDEPAAHYVLANYIKQNPQLELVFQGYNGVEAMDYLRENKVDLMFLDINMPEISGMELLKIIPTHPKTILTTAYSEFALESYDYGVIDYLLKPIYFPRFLKAIDRFFATENVKSREEEVINSVSVKVDGYFMDIELDQLLFAQSFGNYVKIHTLKRTYLASSTTTELEKCLPEKSFMRIHKSYIVALDKIEESEKDFVVIKNEKLPVGITYRRELTDRLKNKDHI</sequence>
<feature type="domain" description="Response regulatory" evidence="2">
    <location>
        <begin position="7"/>
        <end position="118"/>
    </location>
</feature>
<protein>
    <submittedName>
        <fullName evidence="4">DNA-binding response regulator</fullName>
    </submittedName>
</protein>
<dbReference type="SUPFAM" id="SSF52172">
    <property type="entry name" value="CheY-like"/>
    <property type="match status" value="1"/>
</dbReference>
<dbReference type="SMART" id="SM00850">
    <property type="entry name" value="LytTR"/>
    <property type="match status" value="1"/>
</dbReference>
<feature type="domain" description="HTH LytTR-type" evidence="3">
    <location>
        <begin position="145"/>
        <end position="232"/>
    </location>
</feature>
<dbReference type="Proteomes" id="UP000556700">
    <property type="component" value="Unassembled WGS sequence"/>
</dbReference>
<dbReference type="EMBL" id="CAIJDO010000184">
    <property type="protein sequence ID" value="CAD0007080.1"/>
    <property type="molecule type" value="Genomic_DNA"/>
</dbReference>
<dbReference type="InterPro" id="IPR001789">
    <property type="entry name" value="Sig_transdc_resp-reg_receiver"/>
</dbReference>
<accession>A0A6V6Z5K9</accession>
<dbReference type="InterPro" id="IPR046947">
    <property type="entry name" value="LytR-like"/>
</dbReference>
<dbReference type="InterPro" id="IPR007492">
    <property type="entry name" value="LytTR_DNA-bd_dom"/>
</dbReference>
<evidence type="ECO:0000313" key="4">
    <source>
        <dbReference type="EMBL" id="CAD0007080.1"/>
    </source>
</evidence>
<keyword evidence="4" id="KW-0238">DNA-binding</keyword>
<keyword evidence="5" id="KW-1185">Reference proteome</keyword>
<feature type="modified residue" description="4-aspartylphosphate" evidence="1">
    <location>
        <position position="58"/>
    </location>
</feature>
<dbReference type="Gene3D" id="3.40.50.2300">
    <property type="match status" value="1"/>
</dbReference>
<proteinExistence type="predicted"/>